<evidence type="ECO:0000313" key="4">
    <source>
        <dbReference type="Proteomes" id="UP000637359"/>
    </source>
</evidence>
<feature type="transmembrane region" description="Helical" evidence="2">
    <location>
        <begin position="58"/>
        <end position="80"/>
    </location>
</feature>
<feature type="compositionally biased region" description="Basic and acidic residues" evidence="1">
    <location>
        <begin position="141"/>
        <end position="151"/>
    </location>
</feature>
<dbReference type="EMBL" id="JACOOL010000009">
    <property type="protein sequence ID" value="MBC5637732.1"/>
    <property type="molecule type" value="Genomic_DNA"/>
</dbReference>
<keyword evidence="2" id="KW-1133">Transmembrane helix</keyword>
<dbReference type="Proteomes" id="UP000637359">
    <property type="component" value="Unassembled WGS sequence"/>
</dbReference>
<evidence type="ECO:0000256" key="2">
    <source>
        <dbReference type="SAM" id="Phobius"/>
    </source>
</evidence>
<reference evidence="3" key="1">
    <citation type="submission" date="2020-08" db="EMBL/GenBank/DDBJ databases">
        <title>Genome public.</title>
        <authorList>
            <person name="Liu C."/>
            <person name="Sun Q."/>
        </authorList>
    </citation>
    <scope>NUCLEOTIDE SEQUENCE</scope>
    <source>
        <strain evidence="3">BX22</strain>
    </source>
</reference>
<feature type="region of interest" description="Disordered" evidence="1">
    <location>
        <begin position="111"/>
        <end position="151"/>
    </location>
</feature>
<dbReference type="RefSeq" id="WP_186870437.1">
    <property type="nucleotide sequence ID" value="NZ_JACOOL010000009.1"/>
</dbReference>
<keyword evidence="4" id="KW-1185">Reference proteome</keyword>
<comment type="caution">
    <text evidence="3">The sequence shown here is derived from an EMBL/GenBank/DDBJ whole genome shotgun (WGS) entry which is preliminary data.</text>
</comment>
<gene>
    <name evidence="3" type="ORF">H8S33_13025</name>
</gene>
<feature type="transmembrane region" description="Helical" evidence="2">
    <location>
        <begin position="86"/>
        <end position="107"/>
    </location>
</feature>
<keyword evidence="2" id="KW-0812">Transmembrane</keyword>
<sequence>MNLKALGIKFIINMIIVFSIFGIFYDASLVNLFIISVLTTAVAYVVGDLFILRRFGNVVASISDFFLAFVTLAMLGIIFIQTDMPIVLASLFAAFFITITEPFLHAYMQEKGPDEKSTRPLTRGRYQTEIAEESTPNRITRKTDKRRDPTK</sequence>
<evidence type="ECO:0000313" key="3">
    <source>
        <dbReference type="EMBL" id="MBC5637732.1"/>
    </source>
</evidence>
<accession>A0A923RL30</accession>
<proteinExistence type="predicted"/>
<dbReference type="Pfam" id="PF10710">
    <property type="entry name" value="DUF2512"/>
    <property type="match status" value="1"/>
</dbReference>
<dbReference type="AlphaFoldDB" id="A0A923RL30"/>
<feature type="transmembrane region" description="Helical" evidence="2">
    <location>
        <begin position="31"/>
        <end position="51"/>
    </location>
</feature>
<dbReference type="InterPro" id="IPR019649">
    <property type="entry name" value="DUF2512"/>
</dbReference>
<name>A0A923RL30_9BACI</name>
<organism evidence="3 4">
    <name type="scientific">Ornithinibacillus hominis</name>
    <dbReference type="NCBI Taxonomy" id="2763055"/>
    <lineage>
        <taxon>Bacteria</taxon>
        <taxon>Bacillati</taxon>
        <taxon>Bacillota</taxon>
        <taxon>Bacilli</taxon>
        <taxon>Bacillales</taxon>
        <taxon>Bacillaceae</taxon>
        <taxon>Ornithinibacillus</taxon>
    </lineage>
</organism>
<feature type="transmembrane region" description="Helical" evidence="2">
    <location>
        <begin position="7"/>
        <end position="25"/>
    </location>
</feature>
<keyword evidence="2" id="KW-0472">Membrane</keyword>
<evidence type="ECO:0000256" key="1">
    <source>
        <dbReference type="SAM" id="MobiDB-lite"/>
    </source>
</evidence>
<protein>
    <submittedName>
        <fullName evidence="3">YndM family protein</fullName>
    </submittedName>
</protein>